<reference evidence="1 2" key="1">
    <citation type="submission" date="2016-10" db="EMBL/GenBank/DDBJ databases">
        <authorList>
            <person name="de Groot N.N."/>
        </authorList>
    </citation>
    <scope>NUCLEOTIDE SEQUENCE [LARGE SCALE GENOMIC DNA]</scope>
    <source>
        <strain evidence="1 2">Vu-144</strain>
    </source>
</reference>
<dbReference type="OrthoDB" id="2962756at2"/>
<evidence type="ECO:0000313" key="2">
    <source>
        <dbReference type="Proteomes" id="UP000199041"/>
    </source>
</evidence>
<sequence>MYKTKCGAFNGDSWEDLIQICLRIKYETELYQSVPASPGDCGIEGFTKTGKAFQCYCPDNNITSSSLYEKQRDKITRDLSKLKRNNNRLALLLAGTKIKEWIFVTPEYLMNDLVVHCNKKLIEVKAWSLPIIDANFQIIIHDIDNFAKEIPIALNGTQKLTISPEEADDGIIISWKEEKNELIDNAIRKHTKRFTADSSEVSNKVNSLTESTIKSYFDRESILSNWQRLHPQDYDRFLILTSQLENIVKEQCMFPTTDNNELYGNIRTSVYNKLKEYFSYLDETTITNLTHGIVADWLLRCPLDFE</sequence>
<name>A0A1H3YTG1_9BACT</name>
<dbReference type="RefSeq" id="WP_091396939.1">
    <property type="nucleotide sequence ID" value="NZ_FNQY01000009.1"/>
</dbReference>
<dbReference type="Proteomes" id="UP000199041">
    <property type="component" value="Unassembled WGS sequence"/>
</dbReference>
<evidence type="ECO:0000313" key="1">
    <source>
        <dbReference type="EMBL" id="SEA14332.1"/>
    </source>
</evidence>
<dbReference type="STRING" id="551991.SAMN05192529_10919"/>
<organism evidence="1 2">
    <name type="scientific">Arachidicoccus rhizosphaerae</name>
    <dbReference type="NCBI Taxonomy" id="551991"/>
    <lineage>
        <taxon>Bacteria</taxon>
        <taxon>Pseudomonadati</taxon>
        <taxon>Bacteroidota</taxon>
        <taxon>Chitinophagia</taxon>
        <taxon>Chitinophagales</taxon>
        <taxon>Chitinophagaceae</taxon>
        <taxon>Arachidicoccus</taxon>
    </lineage>
</organism>
<dbReference type="EMBL" id="FNQY01000009">
    <property type="protein sequence ID" value="SEA14332.1"/>
    <property type="molecule type" value="Genomic_DNA"/>
</dbReference>
<keyword evidence="2" id="KW-1185">Reference proteome</keyword>
<dbReference type="AlphaFoldDB" id="A0A1H3YTG1"/>
<protein>
    <submittedName>
        <fullName evidence="1">Uncharacterized protein</fullName>
    </submittedName>
</protein>
<proteinExistence type="predicted"/>
<accession>A0A1H3YTG1</accession>
<gene>
    <name evidence="1" type="ORF">SAMN05192529_10919</name>
</gene>